<keyword evidence="3 10" id="KW-0479">Metal-binding</keyword>
<accession>A0A3G6JD20</accession>
<feature type="binding site" evidence="10">
    <location>
        <position position="255"/>
    </location>
    <ligand>
        <name>Zn(2+)</name>
        <dbReference type="ChEBI" id="CHEBI:29105"/>
    </ligand>
</feature>
<sequence>MAEIVQGTVVSLIAGYYDVQTPAGVVRTRARGVFRKNREKPQVGDSVHVKLDEQGLAYLVKILPRKNRIGRPAVANVDHVLLVISAVEPDFSTALLDRFVVFFAWQGVEVTIYLSKSDLLEKEKLAEIESQLAYYQKIGYRVYLDRESLAAELPKQIGESEIWTLAGQSGAGKSTLLNFIKEDAGQATGAISTSLNRGKHTTRTVTLFELGEGFLADTPGFSAIDLTQIKLNELCTYFKEFKALSTGCKFRGCQHLHEPKCAVKDQLALGEIAAFRYDDYLAMRTEIEEGRMPEYLK</sequence>
<keyword evidence="6 10" id="KW-0378">Hydrolase</keyword>
<dbReference type="InterPro" id="IPR030378">
    <property type="entry name" value="G_CP_dom"/>
</dbReference>
<dbReference type="Pfam" id="PF16745">
    <property type="entry name" value="RsgA_N"/>
    <property type="match status" value="1"/>
</dbReference>
<dbReference type="Gene3D" id="3.40.50.300">
    <property type="entry name" value="P-loop containing nucleotide triphosphate hydrolases"/>
    <property type="match status" value="1"/>
</dbReference>
<evidence type="ECO:0000256" key="2">
    <source>
        <dbReference type="ARBA" id="ARBA00022517"/>
    </source>
</evidence>
<dbReference type="Gene3D" id="1.10.40.50">
    <property type="entry name" value="Probable gtpase engc, domain 3"/>
    <property type="match status" value="1"/>
</dbReference>
<comment type="function">
    <text evidence="10">One of several proteins that assist in the late maturation steps of the functional core of the 30S ribosomal subunit. Helps release RbfA from mature subunits. May play a role in the assembly of ribosomal proteins into the subunit. Circularly permuted GTPase that catalyzes slow GTP hydrolysis, GTPase activity is stimulated by the 30S ribosomal subunit.</text>
</comment>
<name>A0A3G6JD20_LACDL</name>
<dbReference type="PANTHER" id="PTHR32120:SF11">
    <property type="entry name" value="SMALL RIBOSOMAL SUBUNIT BIOGENESIS GTPASE RSGA 1, MITOCHONDRIAL-RELATED"/>
    <property type="match status" value="1"/>
</dbReference>
<dbReference type="EMBL" id="CP031023">
    <property type="protein sequence ID" value="AZA15859.1"/>
    <property type="molecule type" value="Genomic_DNA"/>
</dbReference>
<comment type="subcellular location">
    <subcellularLocation>
        <location evidence="10">Cytoplasm</location>
    </subcellularLocation>
</comment>
<keyword evidence="5 10" id="KW-0547">Nucleotide-binding</keyword>
<dbReference type="GO" id="GO:0046872">
    <property type="term" value="F:metal ion binding"/>
    <property type="evidence" value="ECO:0007669"/>
    <property type="project" value="UniProtKB-KW"/>
</dbReference>
<dbReference type="GO" id="GO:0042274">
    <property type="term" value="P:ribosomal small subunit biogenesis"/>
    <property type="evidence" value="ECO:0007669"/>
    <property type="project" value="UniProtKB-UniRule"/>
</dbReference>
<keyword evidence="8 10" id="KW-0694">RNA-binding</keyword>
<keyword evidence="1 10" id="KW-0963">Cytoplasm</keyword>
<keyword evidence="4 10" id="KW-0699">rRNA-binding</keyword>
<keyword evidence="2 10" id="KW-0690">Ribosome biogenesis</keyword>
<comment type="subunit">
    <text evidence="10">Monomer. Associates with 30S ribosomal subunit, binds 16S rRNA.</text>
</comment>
<dbReference type="AlphaFoldDB" id="A0A3G6JD20"/>
<dbReference type="GO" id="GO:0005525">
    <property type="term" value="F:GTP binding"/>
    <property type="evidence" value="ECO:0007669"/>
    <property type="project" value="UniProtKB-UniRule"/>
</dbReference>
<keyword evidence="7 10" id="KW-0862">Zinc</keyword>
<evidence type="ECO:0000256" key="7">
    <source>
        <dbReference type="ARBA" id="ARBA00022833"/>
    </source>
</evidence>
<comment type="similarity">
    <text evidence="10">Belongs to the TRAFAC class YlqF/YawG GTPase family. RsgA subfamily.</text>
</comment>
<evidence type="ECO:0000313" key="13">
    <source>
        <dbReference type="EMBL" id="AZA15859.1"/>
    </source>
</evidence>
<evidence type="ECO:0000256" key="4">
    <source>
        <dbReference type="ARBA" id="ARBA00022730"/>
    </source>
</evidence>
<dbReference type="InterPro" id="IPR010914">
    <property type="entry name" value="RsgA_GTPase_dom"/>
</dbReference>
<comment type="cofactor">
    <cofactor evidence="10">
        <name>Zn(2+)</name>
        <dbReference type="ChEBI" id="CHEBI:29105"/>
    </cofactor>
    <text evidence="10">Binds 1 zinc ion per subunit.</text>
</comment>
<dbReference type="InterPro" id="IPR027417">
    <property type="entry name" value="P-loop_NTPase"/>
</dbReference>
<dbReference type="PANTHER" id="PTHR32120">
    <property type="entry name" value="SMALL RIBOSOMAL SUBUNIT BIOGENESIS GTPASE RSGA"/>
    <property type="match status" value="1"/>
</dbReference>
<evidence type="ECO:0000259" key="11">
    <source>
        <dbReference type="PROSITE" id="PS50936"/>
    </source>
</evidence>
<organism evidence="13">
    <name type="scientific">Lactobacillus delbrueckii subsp. lactis</name>
    <dbReference type="NCBI Taxonomy" id="29397"/>
    <lineage>
        <taxon>Bacteria</taxon>
        <taxon>Bacillati</taxon>
        <taxon>Bacillota</taxon>
        <taxon>Bacilli</taxon>
        <taxon>Lactobacillales</taxon>
        <taxon>Lactobacillaceae</taxon>
        <taxon>Lactobacillus</taxon>
    </lineage>
</organism>
<feature type="binding site" evidence="10">
    <location>
        <begin position="115"/>
        <end position="118"/>
    </location>
    <ligand>
        <name>GTP</name>
        <dbReference type="ChEBI" id="CHEBI:37565"/>
    </ligand>
</feature>
<dbReference type="PROSITE" id="PS50936">
    <property type="entry name" value="ENGC_GTPASE"/>
    <property type="match status" value="1"/>
</dbReference>
<dbReference type="InterPro" id="IPR031944">
    <property type="entry name" value="RsgA_N"/>
</dbReference>
<dbReference type="NCBIfam" id="TIGR00157">
    <property type="entry name" value="ribosome small subunit-dependent GTPase A"/>
    <property type="match status" value="1"/>
</dbReference>
<dbReference type="HAMAP" id="MF_01820">
    <property type="entry name" value="GTPase_RsgA"/>
    <property type="match status" value="1"/>
</dbReference>
<evidence type="ECO:0000256" key="3">
    <source>
        <dbReference type="ARBA" id="ARBA00022723"/>
    </source>
</evidence>
<feature type="binding site" evidence="10">
    <location>
        <position position="261"/>
    </location>
    <ligand>
        <name>Zn(2+)</name>
        <dbReference type="ChEBI" id="CHEBI:29105"/>
    </ligand>
</feature>
<protein>
    <recommendedName>
        <fullName evidence="10">Small ribosomal subunit biogenesis GTPase RsgA</fullName>
        <ecNumber evidence="10">3.6.1.-</ecNumber>
    </recommendedName>
</protein>
<dbReference type="SUPFAM" id="SSF50249">
    <property type="entry name" value="Nucleic acid-binding proteins"/>
    <property type="match status" value="1"/>
</dbReference>
<evidence type="ECO:0000256" key="8">
    <source>
        <dbReference type="ARBA" id="ARBA00022884"/>
    </source>
</evidence>
<evidence type="ECO:0000256" key="1">
    <source>
        <dbReference type="ARBA" id="ARBA00022490"/>
    </source>
</evidence>
<dbReference type="EC" id="3.6.1.-" evidence="10"/>
<evidence type="ECO:0000256" key="6">
    <source>
        <dbReference type="ARBA" id="ARBA00022801"/>
    </source>
</evidence>
<feature type="domain" description="EngC GTPase" evidence="11">
    <location>
        <begin position="75"/>
        <end position="222"/>
    </location>
</feature>
<evidence type="ECO:0000256" key="10">
    <source>
        <dbReference type="HAMAP-Rule" id="MF_01820"/>
    </source>
</evidence>
<evidence type="ECO:0000256" key="9">
    <source>
        <dbReference type="ARBA" id="ARBA00023134"/>
    </source>
</evidence>
<dbReference type="GO" id="GO:0019843">
    <property type="term" value="F:rRNA binding"/>
    <property type="evidence" value="ECO:0007669"/>
    <property type="project" value="UniProtKB-KW"/>
</dbReference>
<dbReference type="GO" id="GO:0005737">
    <property type="term" value="C:cytoplasm"/>
    <property type="evidence" value="ECO:0007669"/>
    <property type="project" value="UniProtKB-SubCell"/>
</dbReference>
<gene>
    <name evidence="10 13" type="primary">rsgA</name>
    <name evidence="13" type="ORF">DQL93_04340</name>
</gene>
<dbReference type="Gene3D" id="2.40.50.140">
    <property type="entry name" value="Nucleic acid-binding proteins"/>
    <property type="match status" value="1"/>
</dbReference>
<reference evidence="13" key="1">
    <citation type="submission" date="2018-07" db="EMBL/GenBank/DDBJ databases">
        <authorList>
            <person name="Somerville V."/>
        </authorList>
    </citation>
    <scope>NUCLEOTIDE SEQUENCE</scope>
    <source>
        <strain evidence="13">NWC_2_2</strain>
    </source>
</reference>
<keyword evidence="9 10" id="KW-0342">GTP-binding</keyword>
<evidence type="ECO:0000256" key="5">
    <source>
        <dbReference type="ARBA" id="ARBA00022741"/>
    </source>
</evidence>
<proteinExistence type="inferred from homology"/>
<dbReference type="Pfam" id="PF03193">
    <property type="entry name" value="RsgA_GTPase"/>
    <property type="match status" value="1"/>
</dbReference>
<dbReference type="InterPro" id="IPR012340">
    <property type="entry name" value="NA-bd_OB-fold"/>
</dbReference>
<feature type="binding site" evidence="10">
    <location>
        <position position="253"/>
    </location>
    <ligand>
        <name>Zn(2+)</name>
        <dbReference type="ChEBI" id="CHEBI:29105"/>
    </ligand>
</feature>
<dbReference type="SUPFAM" id="SSF52540">
    <property type="entry name" value="P-loop containing nucleoside triphosphate hydrolases"/>
    <property type="match status" value="1"/>
</dbReference>
<dbReference type="PROSITE" id="PS51721">
    <property type="entry name" value="G_CP"/>
    <property type="match status" value="1"/>
</dbReference>
<feature type="domain" description="CP-type G" evidence="12">
    <location>
        <begin position="66"/>
        <end position="224"/>
    </location>
</feature>
<feature type="binding site" evidence="10">
    <location>
        <position position="248"/>
    </location>
    <ligand>
        <name>Zn(2+)</name>
        <dbReference type="ChEBI" id="CHEBI:29105"/>
    </ligand>
</feature>
<evidence type="ECO:0000259" key="12">
    <source>
        <dbReference type="PROSITE" id="PS51721"/>
    </source>
</evidence>
<dbReference type="GO" id="GO:0003924">
    <property type="term" value="F:GTPase activity"/>
    <property type="evidence" value="ECO:0007669"/>
    <property type="project" value="UniProtKB-UniRule"/>
</dbReference>
<feature type="binding site" evidence="10">
    <location>
        <begin position="167"/>
        <end position="175"/>
    </location>
    <ligand>
        <name>GTP</name>
        <dbReference type="ChEBI" id="CHEBI:37565"/>
    </ligand>
</feature>
<dbReference type="CDD" id="cd01854">
    <property type="entry name" value="YjeQ_EngC"/>
    <property type="match status" value="1"/>
</dbReference>
<dbReference type="InterPro" id="IPR004881">
    <property type="entry name" value="Ribosome_biogen_GTPase_RsgA"/>
</dbReference>